<accession>A0ABS3YCQ6</accession>
<dbReference type="EMBL" id="JAGHKP010000002">
    <property type="protein sequence ID" value="MBO9152245.1"/>
    <property type="molecule type" value="Genomic_DNA"/>
</dbReference>
<evidence type="ECO:0000313" key="3">
    <source>
        <dbReference type="Proteomes" id="UP000679126"/>
    </source>
</evidence>
<protein>
    <submittedName>
        <fullName evidence="2">Class I SAM-dependent methyltransferase</fullName>
    </submittedName>
</protein>
<dbReference type="Pfam" id="PF13649">
    <property type="entry name" value="Methyltransf_25"/>
    <property type="match status" value="1"/>
</dbReference>
<organism evidence="2 3">
    <name type="scientific">Chitinophaga chungangae</name>
    <dbReference type="NCBI Taxonomy" id="2821488"/>
    <lineage>
        <taxon>Bacteria</taxon>
        <taxon>Pseudomonadati</taxon>
        <taxon>Bacteroidota</taxon>
        <taxon>Chitinophagia</taxon>
        <taxon>Chitinophagales</taxon>
        <taxon>Chitinophagaceae</taxon>
        <taxon>Chitinophaga</taxon>
    </lineage>
</organism>
<evidence type="ECO:0000313" key="2">
    <source>
        <dbReference type="EMBL" id="MBO9152245.1"/>
    </source>
</evidence>
<keyword evidence="2" id="KW-0489">Methyltransferase</keyword>
<dbReference type="GO" id="GO:0032259">
    <property type="term" value="P:methylation"/>
    <property type="evidence" value="ECO:0007669"/>
    <property type="project" value="UniProtKB-KW"/>
</dbReference>
<dbReference type="InterPro" id="IPR041698">
    <property type="entry name" value="Methyltransf_25"/>
</dbReference>
<gene>
    <name evidence="2" type="ORF">J7I43_08485</name>
</gene>
<keyword evidence="2" id="KW-0808">Transferase</keyword>
<dbReference type="CDD" id="cd02440">
    <property type="entry name" value="AdoMet_MTases"/>
    <property type="match status" value="1"/>
</dbReference>
<evidence type="ECO:0000259" key="1">
    <source>
        <dbReference type="Pfam" id="PF13649"/>
    </source>
</evidence>
<dbReference type="InterPro" id="IPR029063">
    <property type="entry name" value="SAM-dependent_MTases_sf"/>
</dbReference>
<reference evidence="3" key="1">
    <citation type="submission" date="2021-03" db="EMBL/GenBank/DDBJ databases">
        <title>Assistant Professor.</title>
        <authorList>
            <person name="Huq M.A."/>
        </authorList>
    </citation>
    <scope>NUCLEOTIDE SEQUENCE [LARGE SCALE GENOMIC DNA]</scope>
    <source>
        <strain evidence="3">MAH-28</strain>
    </source>
</reference>
<dbReference type="GO" id="GO:0008168">
    <property type="term" value="F:methyltransferase activity"/>
    <property type="evidence" value="ECO:0007669"/>
    <property type="project" value="UniProtKB-KW"/>
</dbReference>
<dbReference type="SUPFAM" id="SSF53335">
    <property type="entry name" value="S-adenosyl-L-methionine-dependent methyltransferases"/>
    <property type="match status" value="1"/>
</dbReference>
<proteinExistence type="predicted"/>
<sequence length="215" mass="24929">MKYLIHFLYVAWYWDVNLAFFIVKREIAGERKYRINTIGTDNLEGLIPVEERAHVTMYEPVNYFSAEWLMDKVTEAEKQTGFLDVGCGKGRVLAIAEAYGFRSVTGIDISPKLLATIPPGRFIIHCIDARKYDIPDHTGVIFLFNPFDEKLMKDFIGKVKESLERKNRPLKVLYANPRCRQLWLDAGFEETDFFTKMKYLQGSVLEWSGKIKAEI</sequence>
<name>A0ABS3YCQ6_9BACT</name>
<dbReference type="RefSeq" id="WP_209145243.1">
    <property type="nucleotide sequence ID" value="NZ_JAGHKP010000002.1"/>
</dbReference>
<dbReference type="Gene3D" id="3.40.50.150">
    <property type="entry name" value="Vaccinia Virus protein VP39"/>
    <property type="match status" value="1"/>
</dbReference>
<dbReference type="Proteomes" id="UP000679126">
    <property type="component" value="Unassembled WGS sequence"/>
</dbReference>
<keyword evidence="3" id="KW-1185">Reference proteome</keyword>
<comment type="caution">
    <text evidence="2">The sequence shown here is derived from an EMBL/GenBank/DDBJ whole genome shotgun (WGS) entry which is preliminary data.</text>
</comment>
<feature type="domain" description="Methyltransferase" evidence="1">
    <location>
        <begin position="83"/>
        <end position="143"/>
    </location>
</feature>